<feature type="compositionally biased region" description="Basic and acidic residues" evidence="1">
    <location>
        <begin position="53"/>
        <end position="70"/>
    </location>
</feature>
<feature type="region of interest" description="Disordered" evidence="1">
    <location>
        <begin position="1"/>
        <end position="95"/>
    </location>
</feature>
<evidence type="ECO:0000313" key="2">
    <source>
        <dbReference type="EMBL" id="VEL11660.1"/>
    </source>
</evidence>
<evidence type="ECO:0000256" key="1">
    <source>
        <dbReference type="SAM" id="MobiDB-lite"/>
    </source>
</evidence>
<proteinExistence type="predicted"/>
<organism evidence="2 3">
    <name type="scientific">Protopolystoma xenopodis</name>
    <dbReference type="NCBI Taxonomy" id="117903"/>
    <lineage>
        <taxon>Eukaryota</taxon>
        <taxon>Metazoa</taxon>
        <taxon>Spiralia</taxon>
        <taxon>Lophotrochozoa</taxon>
        <taxon>Platyhelminthes</taxon>
        <taxon>Monogenea</taxon>
        <taxon>Polyopisthocotylea</taxon>
        <taxon>Polystomatidea</taxon>
        <taxon>Polystomatidae</taxon>
        <taxon>Protopolystoma</taxon>
    </lineage>
</organism>
<evidence type="ECO:0000313" key="3">
    <source>
        <dbReference type="Proteomes" id="UP000784294"/>
    </source>
</evidence>
<accession>A0A3S4ZHI9</accession>
<reference evidence="2" key="1">
    <citation type="submission" date="2018-11" db="EMBL/GenBank/DDBJ databases">
        <authorList>
            <consortium name="Pathogen Informatics"/>
        </authorList>
    </citation>
    <scope>NUCLEOTIDE SEQUENCE</scope>
</reference>
<gene>
    <name evidence="2" type="ORF">PXEA_LOCUS5100</name>
</gene>
<keyword evidence="3" id="KW-1185">Reference proteome</keyword>
<protein>
    <submittedName>
        <fullName evidence="2">Uncharacterized protein</fullName>
    </submittedName>
</protein>
<sequence length="218" mass="23795">MPPNGEFFPDSTYSSKSNNLQEPSNQRQPPASVRNGIGSRRGYPRKRKAVLSSRDDREFGNRTRTTDHDGSNVINEENSIHKPGGSGTGGGLIPVKEGESQNLLIRKGSENRGSLNGCTSGVSNSQLRGETSRQILDFSEPLNSLNVARHKGPHKSLGHRDVITKILRPLVLSQSIFNAYKFQEWGQTISNALQIAGYASAKHVINIGGFILRTAFAI</sequence>
<comment type="caution">
    <text evidence="2">The sequence shown here is derived from an EMBL/GenBank/DDBJ whole genome shotgun (WGS) entry which is preliminary data.</text>
</comment>
<dbReference type="Proteomes" id="UP000784294">
    <property type="component" value="Unassembled WGS sequence"/>
</dbReference>
<dbReference type="EMBL" id="CAAALY010012467">
    <property type="protein sequence ID" value="VEL11660.1"/>
    <property type="molecule type" value="Genomic_DNA"/>
</dbReference>
<name>A0A3S4ZHI9_9PLAT</name>
<feature type="compositionally biased region" description="Polar residues" evidence="1">
    <location>
        <begin position="11"/>
        <end position="29"/>
    </location>
</feature>
<dbReference type="AlphaFoldDB" id="A0A3S4ZHI9"/>